<dbReference type="Pfam" id="PF01223">
    <property type="entry name" value="Endonuclease_NS"/>
    <property type="match status" value="1"/>
</dbReference>
<name>A0A5B7YIU5_9ALTE</name>
<dbReference type="GO" id="GO:0016787">
    <property type="term" value="F:hydrolase activity"/>
    <property type="evidence" value="ECO:0007669"/>
    <property type="project" value="InterPro"/>
</dbReference>
<dbReference type="AlphaFoldDB" id="A0A5B7YIU5"/>
<dbReference type="GO" id="GO:0004519">
    <property type="term" value="F:endonuclease activity"/>
    <property type="evidence" value="ECO:0007669"/>
    <property type="project" value="UniProtKB-KW"/>
</dbReference>
<feature type="domain" description="DNA/RNA non-specific endonuclease/pyrophosphatase/phosphodiesterase" evidence="1">
    <location>
        <begin position="16"/>
        <end position="215"/>
    </location>
</feature>
<organism evidence="2 3">
    <name type="scientific">Salinimonas iocasae</name>
    <dbReference type="NCBI Taxonomy" id="2572577"/>
    <lineage>
        <taxon>Bacteria</taxon>
        <taxon>Pseudomonadati</taxon>
        <taxon>Pseudomonadota</taxon>
        <taxon>Gammaproteobacteria</taxon>
        <taxon>Alteromonadales</taxon>
        <taxon>Alteromonadaceae</taxon>
        <taxon>Alteromonas/Salinimonas group</taxon>
        <taxon>Salinimonas</taxon>
    </lineage>
</organism>
<dbReference type="GO" id="GO:0003676">
    <property type="term" value="F:nucleic acid binding"/>
    <property type="evidence" value="ECO:0007669"/>
    <property type="project" value="InterPro"/>
</dbReference>
<geneLocation type="plasmid" evidence="2 3">
    <name>plas12</name>
</geneLocation>
<keyword evidence="3" id="KW-1185">Reference proteome</keyword>
<dbReference type="InterPro" id="IPR044929">
    <property type="entry name" value="DNA/RNA_non-sp_Endonuclease_sf"/>
</dbReference>
<dbReference type="EMBL" id="CP039853">
    <property type="protein sequence ID" value="QCZ95290.1"/>
    <property type="molecule type" value="Genomic_DNA"/>
</dbReference>
<dbReference type="KEGG" id="salk:FBQ74_17225"/>
<proteinExistence type="predicted"/>
<dbReference type="Proteomes" id="UP000304912">
    <property type="component" value="Plasmid plas12"/>
</dbReference>
<keyword evidence="2" id="KW-0378">Hydrolase</keyword>
<evidence type="ECO:0000313" key="3">
    <source>
        <dbReference type="Proteomes" id="UP000304912"/>
    </source>
</evidence>
<dbReference type="SUPFAM" id="SSF54060">
    <property type="entry name" value="His-Me finger endonucleases"/>
    <property type="match status" value="1"/>
</dbReference>
<evidence type="ECO:0000313" key="2">
    <source>
        <dbReference type="EMBL" id="QCZ95290.1"/>
    </source>
</evidence>
<sequence length="245" mass="28384">MKKIIELVIVLGMCLYASGVKASEKELLDFGFYQMEYSCEHKGFNWIQYETVPDNGELKRYKGFHREDKLPEHCRKKSTSTFKRPAGSTQYHRGHGVHSNLWDHSVKMMRATNNMANVVLHEAYQNVHGLWRYTEKLTECYRDLGTVNVWLGNVWGNDETNDHFVLSHGVTTPDFMWKVLVRSDGEINAWIIPNNRQATQYNAGRYEVSVQKILDTVNYQVPGLEGLASHKISKTWWLPKGCSLR</sequence>
<protein>
    <submittedName>
        <fullName evidence="2">DNA/RNA non-specific endonuclease</fullName>
    </submittedName>
</protein>
<reference evidence="2 3" key="1">
    <citation type="submission" date="2019-04" db="EMBL/GenBank/DDBJ databases">
        <title>Salinimonas iocasae sp. nov., a halophilic bacterium isolated from the outer tube casing of tubeworms in Okinawa Trough.</title>
        <authorList>
            <person name="Zhang H."/>
            <person name="Wang H."/>
            <person name="Li C."/>
        </authorList>
    </citation>
    <scope>NUCLEOTIDE SEQUENCE [LARGE SCALE GENOMIC DNA]</scope>
    <source>
        <strain evidence="2 3">KX18D6</strain>
        <plasmid evidence="2 3">plas12</plasmid>
    </source>
</reference>
<dbReference type="OrthoDB" id="9811262at2"/>
<dbReference type="InterPro" id="IPR044925">
    <property type="entry name" value="His-Me_finger_sf"/>
</dbReference>
<dbReference type="GO" id="GO:0046872">
    <property type="term" value="F:metal ion binding"/>
    <property type="evidence" value="ECO:0007669"/>
    <property type="project" value="InterPro"/>
</dbReference>
<keyword evidence="2" id="KW-0614">Plasmid</keyword>
<gene>
    <name evidence="2" type="ORF">FBQ74_17225</name>
</gene>
<evidence type="ECO:0000259" key="1">
    <source>
        <dbReference type="Pfam" id="PF01223"/>
    </source>
</evidence>
<accession>A0A5B7YIU5</accession>
<keyword evidence="2" id="KW-0540">Nuclease</keyword>
<dbReference type="InterPro" id="IPR001604">
    <property type="entry name" value="Endo_G_ENPP1-like_dom"/>
</dbReference>
<dbReference type="Gene3D" id="3.40.570.10">
    <property type="entry name" value="Extracellular Endonuclease, subunit A"/>
    <property type="match status" value="1"/>
</dbReference>
<dbReference type="RefSeq" id="WP_139758018.1">
    <property type="nucleotide sequence ID" value="NZ_CP039853.1"/>
</dbReference>
<keyword evidence="2" id="KW-0255">Endonuclease</keyword>